<dbReference type="InterPro" id="IPR036411">
    <property type="entry name" value="TorD-like_sf"/>
</dbReference>
<dbReference type="RefSeq" id="WP_060824415.1">
    <property type="nucleotide sequence ID" value="NZ_AP014938.1"/>
</dbReference>
<proteinExistence type="predicted"/>
<dbReference type="SUPFAM" id="SSF89155">
    <property type="entry name" value="TorD-like"/>
    <property type="match status" value="1"/>
</dbReference>
<dbReference type="InterPro" id="IPR020945">
    <property type="entry name" value="DMSO/NO3_reduct_chaperone"/>
</dbReference>
<dbReference type="EMBL" id="AP014938">
    <property type="protein sequence ID" value="BAS20391.1"/>
    <property type="molecule type" value="Genomic_DNA"/>
</dbReference>
<dbReference type="NCBIfam" id="TIGR00684">
    <property type="entry name" value="narJ"/>
    <property type="match status" value="1"/>
</dbReference>
<dbReference type="GO" id="GO:0051131">
    <property type="term" value="P:chaperone-mediated protein complex assembly"/>
    <property type="evidence" value="ECO:0007669"/>
    <property type="project" value="InterPro"/>
</dbReference>
<dbReference type="PANTHER" id="PTHR43680">
    <property type="entry name" value="NITRATE REDUCTASE MOLYBDENUM COFACTOR ASSEMBLY CHAPERONE"/>
    <property type="match status" value="1"/>
</dbReference>
<dbReference type="GO" id="GO:0016530">
    <property type="term" value="F:metallochaperone activity"/>
    <property type="evidence" value="ECO:0007669"/>
    <property type="project" value="TreeGrafter"/>
</dbReference>
<dbReference type="AlphaFoldDB" id="A0A0K2RZU7"/>
<protein>
    <submittedName>
        <fullName evidence="2">Respiratory nitrate reductase delta chain</fullName>
    </submittedName>
</protein>
<dbReference type="GO" id="GO:0051082">
    <property type="term" value="F:unfolded protein binding"/>
    <property type="evidence" value="ECO:0007669"/>
    <property type="project" value="InterPro"/>
</dbReference>
<dbReference type="PANTHER" id="PTHR43680:SF2">
    <property type="entry name" value="NITRATE REDUCTASE MOLYBDENUM COFACTOR ASSEMBLY CHAPERONE NARJ"/>
    <property type="match status" value="1"/>
</dbReference>
<dbReference type="InterPro" id="IPR003765">
    <property type="entry name" value="NO3_reductase_chaperone_NarJ"/>
</dbReference>
<evidence type="ECO:0000256" key="1">
    <source>
        <dbReference type="ARBA" id="ARBA00023063"/>
    </source>
</evidence>
<dbReference type="Pfam" id="PF02613">
    <property type="entry name" value="Nitrate_red_del"/>
    <property type="match status" value="1"/>
</dbReference>
<gene>
    <name evidence="2" type="ORF">RM6536_1144</name>
</gene>
<dbReference type="Gene3D" id="1.10.3480.10">
    <property type="entry name" value="TorD-like"/>
    <property type="match status" value="1"/>
</dbReference>
<evidence type="ECO:0000313" key="2">
    <source>
        <dbReference type="EMBL" id="BAS20391.1"/>
    </source>
</evidence>
<dbReference type="GO" id="GO:0042128">
    <property type="term" value="P:nitrate assimilation"/>
    <property type="evidence" value="ECO:0007669"/>
    <property type="project" value="UniProtKB-KW"/>
</dbReference>
<dbReference type="PATRIC" id="fig|43675.28.peg.1175"/>
<evidence type="ECO:0000313" key="3">
    <source>
        <dbReference type="Proteomes" id="UP000066203"/>
    </source>
</evidence>
<dbReference type="Proteomes" id="UP000066203">
    <property type="component" value="Chromosome"/>
</dbReference>
<organism evidence="2">
    <name type="scientific">Rothia mucilaginosa</name>
    <dbReference type="NCBI Taxonomy" id="43675"/>
    <lineage>
        <taxon>Bacteria</taxon>
        <taxon>Bacillati</taxon>
        <taxon>Actinomycetota</taxon>
        <taxon>Actinomycetes</taxon>
        <taxon>Micrococcales</taxon>
        <taxon>Micrococcaceae</taxon>
        <taxon>Rothia</taxon>
    </lineage>
</organism>
<keyword evidence="1" id="KW-0534">Nitrate assimilation</keyword>
<accession>A0A0K2RZU7</accession>
<reference evidence="3" key="1">
    <citation type="submission" date="2015-08" db="EMBL/GenBank/DDBJ databases">
        <title>Complete genome sequence of Rothia mucilaginosa strain NUM-Rm6536.</title>
        <authorList>
            <person name="Nambu T."/>
        </authorList>
    </citation>
    <scope>NUCLEOTIDE SEQUENCE [LARGE SCALE GENOMIC DNA]</scope>
    <source>
        <strain evidence="3">NUM-Rm6536</strain>
    </source>
</reference>
<sequence length="246" mass="27427">MAGFFSKLMGKAGSEAAVSEPAQPENPFDIDYGPGEDKDSVIYQVSGMLLGYPDEETLKVLPELVEITASTQDEAFIAAVDAVQQWLTSKDLEDVQSEYVQEYDLSRRHSLHLSYWTDGDTRRRGETLLRFKQMYRDSGMLTVLNGELPDYLPLVLEFCALVDRRKGRSALQAYRPSLELLRLSMKDGNLPHYGLLQSICDTLPGVSPETQEEVQKMAGYGPPVETVGLNGYADHQLLQQASARSN</sequence>
<name>A0A0K2RZU7_9MICC</name>